<sequence>MDTKILLPEDRIPKQWYNIIPDMPGPLAPVIHPGTLQPVTPDDLLPLFPIGLIEQEVSPNRWIDIPDEVRDIYRLWRPSPLFRAHRLEKALGTPAKIYYKYEGGSPAGSHKPNTAIPQAYYNKIAGTKRIASETGAGQWGSSIALACQMFGLECTVYMVKVSFNQKPYRKSMMQLWGAEVIASPSDRTNAGRAILAEHPDSNGSLGIAISEAVEDAATREDTRYALGSVLNHVCLHQTIIGLEAKEQLAIAGDYPDVVIGCHGGGSNFAGIGFPFVADKANGKNIRIVAMEPTSCPTLTKGVYEFDYGDTAKMAPISKMYTLGHDFMPPGIHAGGLRYHGASPLVSQLVHAGVVEALAVPQNACFEAAVLFSKSEGIIPAPESSHAIRGAIDEALKAKEEGKERVILFNLSGHGHVDMTAYDAYFSGKLEDYEYPEEAIKESLTHLPKVSF</sequence>
<evidence type="ECO:0000256" key="10">
    <source>
        <dbReference type="ARBA" id="ARBA00023239"/>
    </source>
</evidence>
<dbReference type="Gene3D" id="3.40.50.1100">
    <property type="match status" value="2"/>
</dbReference>
<evidence type="ECO:0000256" key="9">
    <source>
        <dbReference type="ARBA" id="ARBA00023141"/>
    </source>
</evidence>
<evidence type="ECO:0000256" key="1">
    <source>
        <dbReference type="ARBA" id="ARBA00001933"/>
    </source>
</evidence>
<proteinExistence type="inferred from homology"/>
<dbReference type="GO" id="GO:0005737">
    <property type="term" value="C:cytoplasm"/>
    <property type="evidence" value="ECO:0007669"/>
    <property type="project" value="TreeGrafter"/>
</dbReference>
<evidence type="ECO:0000256" key="4">
    <source>
        <dbReference type="ARBA" id="ARBA00009982"/>
    </source>
</evidence>
<evidence type="ECO:0000313" key="14">
    <source>
        <dbReference type="EMBL" id="MBT0663199.1"/>
    </source>
</evidence>
<name>A0AAW4KWV7_9BACT</name>
<gene>
    <name evidence="12" type="primary">trpB</name>
    <name evidence="14" type="ORF">KI809_02700</name>
</gene>
<dbReference type="InterPro" id="IPR001926">
    <property type="entry name" value="TrpB-like_PALP"/>
</dbReference>
<dbReference type="EC" id="4.2.1.20" evidence="12"/>
<dbReference type="GO" id="GO:0030170">
    <property type="term" value="F:pyridoxal phosphate binding"/>
    <property type="evidence" value="ECO:0007669"/>
    <property type="project" value="InterPro"/>
</dbReference>
<comment type="caution">
    <text evidence="14">The sequence shown here is derived from an EMBL/GenBank/DDBJ whole genome shotgun (WGS) entry which is preliminary data.</text>
</comment>
<dbReference type="EMBL" id="JAHCVJ010000001">
    <property type="protein sequence ID" value="MBT0663199.1"/>
    <property type="molecule type" value="Genomic_DNA"/>
</dbReference>
<dbReference type="SUPFAM" id="SSF53686">
    <property type="entry name" value="Tryptophan synthase beta subunit-like PLP-dependent enzymes"/>
    <property type="match status" value="1"/>
</dbReference>
<dbReference type="HAMAP" id="MF_00133">
    <property type="entry name" value="Trp_synth_beta"/>
    <property type="match status" value="1"/>
</dbReference>
<evidence type="ECO:0000256" key="7">
    <source>
        <dbReference type="ARBA" id="ARBA00022822"/>
    </source>
</evidence>
<comment type="cofactor">
    <cofactor evidence="1 12">
        <name>pyridoxal 5'-phosphate</name>
        <dbReference type="ChEBI" id="CHEBI:597326"/>
    </cofactor>
</comment>
<evidence type="ECO:0000313" key="15">
    <source>
        <dbReference type="Proteomes" id="UP000811899"/>
    </source>
</evidence>
<dbReference type="InterPro" id="IPR036052">
    <property type="entry name" value="TrpB-like_PALP_sf"/>
</dbReference>
<dbReference type="GO" id="GO:0004834">
    <property type="term" value="F:tryptophan synthase activity"/>
    <property type="evidence" value="ECO:0007669"/>
    <property type="project" value="UniProtKB-UniRule"/>
</dbReference>
<organism evidence="14 15">
    <name type="scientific">Geoanaerobacter pelophilus</name>
    <dbReference type="NCBI Taxonomy" id="60036"/>
    <lineage>
        <taxon>Bacteria</taxon>
        <taxon>Pseudomonadati</taxon>
        <taxon>Thermodesulfobacteriota</taxon>
        <taxon>Desulfuromonadia</taxon>
        <taxon>Geobacterales</taxon>
        <taxon>Geobacteraceae</taxon>
        <taxon>Geoanaerobacter</taxon>
    </lineage>
</organism>
<keyword evidence="15" id="KW-1185">Reference proteome</keyword>
<comment type="pathway">
    <text evidence="3 12">Amino-acid biosynthesis; L-tryptophan biosynthesis; L-tryptophan from chorismate: step 5/5.</text>
</comment>
<reference evidence="14 15" key="1">
    <citation type="submission" date="2021-05" db="EMBL/GenBank/DDBJ databases">
        <title>The draft genome of Geobacter pelophilus DSM 12255.</title>
        <authorList>
            <person name="Xu Z."/>
            <person name="Masuda Y."/>
            <person name="Itoh H."/>
            <person name="Senoo K."/>
        </authorList>
    </citation>
    <scope>NUCLEOTIDE SEQUENCE [LARGE SCALE GENOMIC DNA]</scope>
    <source>
        <strain evidence="14 15">DSM 12255</strain>
    </source>
</reference>
<comment type="subunit">
    <text evidence="5 12">Tetramer of two alpha and two beta chains.</text>
</comment>
<protein>
    <recommendedName>
        <fullName evidence="12">Tryptophan synthase beta chain</fullName>
        <ecNumber evidence="12">4.2.1.20</ecNumber>
    </recommendedName>
</protein>
<keyword evidence="9 12" id="KW-0057">Aromatic amino acid biosynthesis</keyword>
<dbReference type="NCBIfam" id="NF009057">
    <property type="entry name" value="PRK12391.1"/>
    <property type="match status" value="1"/>
</dbReference>
<dbReference type="InterPro" id="IPR006654">
    <property type="entry name" value="Trp_synth_beta"/>
</dbReference>
<dbReference type="PANTHER" id="PTHR48077">
    <property type="entry name" value="TRYPTOPHAN SYNTHASE-RELATED"/>
    <property type="match status" value="1"/>
</dbReference>
<comment type="function">
    <text evidence="2 12">The beta subunit is responsible for the synthesis of L-tryptophan from indole and L-serine.</text>
</comment>
<dbReference type="PANTHER" id="PTHR48077:SF6">
    <property type="entry name" value="TRYPTOPHAN SYNTHASE"/>
    <property type="match status" value="1"/>
</dbReference>
<evidence type="ECO:0000256" key="6">
    <source>
        <dbReference type="ARBA" id="ARBA00022605"/>
    </source>
</evidence>
<keyword evidence="8 12" id="KW-0663">Pyridoxal phosphate</keyword>
<dbReference type="RefSeq" id="WP_214169963.1">
    <property type="nucleotide sequence ID" value="NZ_JAHCVJ010000001.1"/>
</dbReference>
<dbReference type="Pfam" id="PF00291">
    <property type="entry name" value="PALP"/>
    <property type="match status" value="1"/>
</dbReference>
<feature type="domain" description="Tryptophan synthase beta chain-like PALP" evidence="13">
    <location>
        <begin position="75"/>
        <end position="412"/>
    </location>
</feature>
<dbReference type="GO" id="GO:0052684">
    <property type="term" value="F:L-serine hydro-lyase (adding indole, L-tryptophan-forming) activity"/>
    <property type="evidence" value="ECO:0007669"/>
    <property type="project" value="TreeGrafter"/>
</dbReference>
<evidence type="ECO:0000259" key="13">
    <source>
        <dbReference type="Pfam" id="PF00291"/>
    </source>
</evidence>
<dbReference type="PIRSF" id="PIRSF500824">
    <property type="entry name" value="TrpB_prok"/>
    <property type="match status" value="1"/>
</dbReference>
<evidence type="ECO:0000256" key="8">
    <source>
        <dbReference type="ARBA" id="ARBA00022898"/>
    </source>
</evidence>
<comment type="catalytic activity">
    <reaction evidence="11 12">
        <text>(1S,2R)-1-C-(indol-3-yl)glycerol 3-phosphate + L-serine = D-glyceraldehyde 3-phosphate + L-tryptophan + H2O</text>
        <dbReference type="Rhea" id="RHEA:10532"/>
        <dbReference type="ChEBI" id="CHEBI:15377"/>
        <dbReference type="ChEBI" id="CHEBI:33384"/>
        <dbReference type="ChEBI" id="CHEBI:57912"/>
        <dbReference type="ChEBI" id="CHEBI:58866"/>
        <dbReference type="ChEBI" id="CHEBI:59776"/>
        <dbReference type="EC" id="4.2.1.20"/>
    </reaction>
</comment>
<evidence type="ECO:0000256" key="12">
    <source>
        <dbReference type="HAMAP-Rule" id="MF_00133"/>
    </source>
</evidence>
<keyword evidence="7 12" id="KW-0822">Tryptophan biosynthesis</keyword>
<dbReference type="AlphaFoldDB" id="A0AAW4KWV7"/>
<evidence type="ECO:0000256" key="5">
    <source>
        <dbReference type="ARBA" id="ARBA00011270"/>
    </source>
</evidence>
<accession>A0AAW4KWV7</accession>
<dbReference type="InterPro" id="IPR006316">
    <property type="entry name" value="Trp_synth_b-like"/>
</dbReference>
<dbReference type="CDD" id="cd06446">
    <property type="entry name" value="Trp-synth_B"/>
    <property type="match status" value="1"/>
</dbReference>
<dbReference type="Proteomes" id="UP000811899">
    <property type="component" value="Unassembled WGS sequence"/>
</dbReference>
<keyword evidence="6 12" id="KW-0028">Amino-acid biosynthesis</keyword>
<comment type="similarity">
    <text evidence="4 12">Belongs to the TrpB family.</text>
</comment>
<dbReference type="PIRSF" id="PIRSF001413">
    <property type="entry name" value="Trp_syn_beta"/>
    <property type="match status" value="1"/>
</dbReference>
<dbReference type="NCBIfam" id="TIGR01415">
    <property type="entry name" value="trpB_rel"/>
    <property type="match status" value="1"/>
</dbReference>
<feature type="modified residue" description="N6-(pyridoxal phosphate)lysine" evidence="12">
    <location>
        <position position="111"/>
    </location>
</feature>
<evidence type="ECO:0000256" key="3">
    <source>
        <dbReference type="ARBA" id="ARBA00004733"/>
    </source>
</evidence>
<keyword evidence="10 12" id="KW-0456">Lyase</keyword>
<dbReference type="InterPro" id="IPR023026">
    <property type="entry name" value="Trp_synth_beta/beta-like"/>
</dbReference>
<evidence type="ECO:0000256" key="11">
    <source>
        <dbReference type="ARBA" id="ARBA00049047"/>
    </source>
</evidence>
<evidence type="ECO:0000256" key="2">
    <source>
        <dbReference type="ARBA" id="ARBA00002786"/>
    </source>
</evidence>